<reference evidence="1 2" key="1">
    <citation type="submission" date="2015-06" db="EMBL/GenBank/DDBJ databases">
        <title>Genome sequence of Pseudoalteromonas peptidolytica.</title>
        <authorList>
            <person name="Xie B.-B."/>
            <person name="Rong J.-C."/>
            <person name="Qin Q.-L."/>
            <person name="Zhang Y.-Z."/>
        </authorList>
    </citation>
    <scope>NUCLEOTIDE SEQUENCE [LARGE SCALE GENOMIC DNA]</scope>
    <source>
        <strain evidence="1 2">F12-50-A1</strain>
    </source>
</reference>
<organism evidence="1 2">
    <name type="scientific">Pseudoalteromonas peptidolytica F12-50-A1</name>
    <dbReference type="NCBI Taxonomy" id="1315280"/>
    <lineage>
        <taxon>Bacteria</taxon>
        <taxon>Pseudomonadati</taxon>
        <taxon>Pseudomonadota</taxon>
        <taxon>Gammaproteobacteria</taxon>
        <taxon>Alteromonadales</taxon>
        <taxon>Pseudoalteromonadaceae</taxon>
        <taxon>Pseudoalteromonas</taxon>
    </lineage>
</organism>
<gene>
    <name evidence="1" type="ORF">PPEP_a4291</name>
</gene>
<dbReference type="RefSeq" id="WP_147388894.1">
    <property type="nucleotide sequence ID" value="NZ_AQHF01000028.1"/>
</dbReference>
<keyword evidence="2" id="KW-1185">Reference proteome</keyword>
<comment type="caution">
    <text evidence="1">The sequence shown here is derived from an EMBL/GenBank/DDBJ whole genome shotgun (WGS) entry which is preliminary data.</text>
</comment>
<evidence type="ECO:0000313" key="2">
    <source>
        <dbReference type="Proteomes" id="UP000660708"/>
    </source>
</evidence>
<evidence type="ECO:0000313" key="1">
    <source>
        <dbReference type="EMBL" id="MBE0347911.1"/>
    </source>
</evidence>
<name>A0A8I0T4Y5_9GAMM</name>
<sequence>MRFAKPAERVLLLCEVGQLDLIDEDGRAPEQIPEDVLDAFIERRNRLVYGASDFARSECIAHGSVVNNAMLMRVASRFHGRTAGKRMHKILGRHLAVRISGQDEKSLLIVRERLLNAVSSLRSLLYTGNEEYQTLSHHIEWQQVTDVAIPMLLNIEQKWLQIDCLSTKGEANLPLQEDELCILLALVHPVELGKAFNKANCTVDAVQWLQDSQHHLYNNDSKQDIVQRLREKLEFK</sequence>
<dbReference type="Proteomes" id="UP000660708">
    <property type="component" value="Unassembled WGS sequence"/>
</dbReference>
<dbReference type="AlphaFoldDB" id="A0A8I0T4Y5"/>
<protein>
    <submittedName>
        <fullName evidence="1">Uncharacterized protein</fullName>
    </submittedName>
</protein>
<dbReference type="EMBL" id="AQHF01000028">
    <property type="protein sequence ID" value="MBE0347911.1"/>
    <property type="molecule type" value="Genomic_DNA"/>
</dbReference>
<accession>A0A8I0T4Y5</accession>
<proteinExistence type="predicted"/>